<dbReference type="EMBL" id="JAVDQF010000001">
    <property type="protein sequence ID" value="MDR6270271.1"/>
    <property type="molecule type" value="Genomic_DNA"/>
</dbReference>
<comment type="caution">
    <text evidence="2">The sequence shown here is derived from an EMBL/GenBank/DDBJ whole genome shotgun (WGS) entry which is preliminary data.</text>
</comment>
<dbReference type="Proteomes" id="UP001185069">
    <property type="component" value="Unassembled WGS sequence"/>
</dbReference>
<proteinExistence type="predicted"/>
<evidence type="ECO:0000256" key="1">
    <source>
        <dbReference type="SAM" id="SignalP"/>
    </source>
</evidence>
<sequence length="314" mass="33566">MIATMHQTAMLRIALSLTFASVFLLSASTSSRADGDSGAVQWNKDKGTSTFIQVPGNGGWTSSNAITPQDSQIYKYTQECVTGGQDNSNFDGAYCAAISASQCTDGENGQMVQWYSALAGFEPPAWRPAGSPTCVYDQKPVDILEQIAAQIQTAFQQQPVNAGTLVSQPGLDTLKGAQTNFVVEALPQTFDITLLGQRVRINATPVAYTFDYGDGTKLGPTVAAGITLSGDNVGQKTPTSHAYQDTLDYNARVTTTFNGTYSVNGSPAVAIPGQGNFDTNTVTLRVWRSTTKWVDQNCLQNPTGWACPADQNMR</sequence>
<name>A0ABU1JEH6_9MICC</name>
<accession>A0ABU1JEH6</accession>
<keyword evidence="3" id="KW-1185">Reference proteome</keyword>
<evidence type="ECO:0008006" key="4">
    <source>
        <dbReference type="Google" id="ProtNLM"/>
    </source>
</evidence>
<organism evidence="2 3">
    <name type="scientific">Arthrobacter russicus</name>
    <dbReference type="NCBI Taxonomy" id="172040"/>
    <lineage>
        <taxon>Bacteria</taxon>
        <taxon>Bacillati</taxon>
        <taxon>Actinomycetota</taxon>
        <taxon>Actinomycetes</taxon>
        <taxon>Micrococcales</taxon>
        <taxon>Micrococcaceae</taxon>
        <taxon>Arthrobacter</taxon>
    </lineage>
</organism>
<gene>
    <name evidence="2" type="ORF">JOE69_002509</name>
</gene>
<protein>
    <recommendedName>
        <fullName evidence="4">PKD domain-containing protein</fullName>
    </recommendedName>
</protein>
<feature type="signal peptide" evidence="1">
    <location>
        <begin position="1"/>
        <end position="33"/>
    </location>
</feature>
<reference evidence="2 3" key="1">
    <citation type="submission" date="2023-07" db="EMBL/GenBank/DDBJ databases">
        <title>Sequencing the genomes of 1000 actinobacteria strains.</title>
        <authorList>
            <person name="Klenk H.-P."/>
        </authorList>
    </citation>
    <scope>NUCLEOTIDE SEQUENCE [LARGE SCALE GENOMIC DNA]</scope>
    <source>
        <strain evidence="2 3">DSM 14555</strain>
    </source>
</reference>
<keyword evidence="1" id="KW-0732">Signal</keyword>
<feature type="chain" id="PRO_5046195553" description="PKD domain-containing protein" evidence="1">
    <location>
        <begin position="34"/>
        <end position="314"/>
    </location>
</feature>
<evidence type="ECO:0000313" key="3">
    <source>
        <dbReference type="Proteomes" id="UP001185069"/>
    </source>
</evidence>
<evidence type="ECO:0000313" key="2">
    <source>
        <dbReference type="EMBL" id="MDR6270271.1"/>
    </source>
</evidence>